<dbReference type="Pfam" id="PF07610">
    <property type="entry name" value="DUF1573"/>
    <property type="match status" value="1"/>
</dbReference>
<name>A0A552UYU0_9FLAO</name>
<evidence type="ECO:0000313" key="1">
    <source>
        <dbReference type="EMBL" id="TRW23361.1"/>
    </source>
</evidence>
<proteinExistence type="predicted"/>
<dbReference type="RefSeq" id="WP_143374075.1">
    <property type="nucleotide sequence ID" value="NZ_VJVZ01000009.1"/>
</dbReference>
<gene>
    <name evidence="1" type="ORF">FMM05_14300</name>
</gene>
<dbReference type="PROSITE" id="PS51257">
    <property type="entry name" value="PROKAR_LIPOPROTEIN"/>
    <property type="match status" value="1"/>
</dbReference>
<accession>A0A552UYU0</accession>
<keyword evidence="2" id="KW-1185">Reference proteome</keyword>
<dbReference type="PANTHER" id="PTHR37833:SF1">
    <property type="entry name" value="SIGNAL PEPTIDE PROTEIN"/>
    <property type="match status" value="1"/>
</dbReference>
<comment type="caution">
    <text evidence="1">The sequence shown here is derived from an EMBL/GenBank/DDBJ whole genome shotgun (WGS) entry which is preliminary data.</text>
</comment>
<dbReference type="AlphaFoldDB" id="A0A552UYU0"/>
<protein>
    <submittedName>
        <fullName evidence="1">DUF1573 domain-containing protein</fullName>
    </submittedName>
</protein>
<dbReference type="Proteomes" id="UP000320643">
    <property type="component" value="Unassembled WGS sequence"/>
</dbReference>
<dbReference type="InterPro" id="IPR011467">
    <property type="entry name" value="DUF1573"/>
</dbReference>
<reference evidence="1 2" key="1">
    <citation type="submission" date="2019-07" db="EMBL/GenBank/DDBJ databases">
        <title>Flavobacterium sp. nov., isolated from glacier ice.</title>
        <authorList>
            <person name="Liu Q."/>
            <person name="Xin Y.-H."/>
        </authorList>
    </citation>
    <scope>NUCLEOTIDE SEQUENCE [LARGE SCALE GENOMIC DNA]</scope>
    <source>
        <strain evidence="1 2">ZT4R6</strain>
    </source>
</reference>
<organism evidence="1 2">
    <name type="scientific">Flavobacterium zepuense</name>
    <dbReference type="NCBI Taxonomy" id="2593302"/>
    <lineage>
        <taxon>Bacteria</taxon>
        <taxon>Pseudomonadati</taxon>
        <taxon>Bacteroidota</taxon>
        <taxon>Flavobacteriia</taxon>
        <taxon>Flavobacteriales</taxon>
        <taxon>Flavobacteriaceae</taxon>
        <taxon>Flavobacterium</taxon>
    </lineage>
</organism>
<dbReference type="PANTHER" id="PTHR37833">
    <property type="entry name" value="LIPOPROTEIN-RELATED"/>
    <property type="match status" value="1"/>
</dbReference>
<sequence length="165" mass="17206">MIKKSVAILAMASLVLASCKKENAALRIDDATAKKAELAHAESGKLPLAKFETLDHDFGTITAGEKVNYTYKFTNEGTADLLISDAKASCGCTVPSYTKEPVKPGATGEVQVVFDSSGKSGAVQKTVTLTLNTEKGTETLNFKANIENKGIGTNPMTVGGAPAAH</sequence>
<dbReference type="Gene3D" id="2.60.40.10">
    <property type="entry name" value="Immunoglobulins"/>
    <property type="match status" value="1"/>
</dbReference>
<evidence type="ECO:0000313" key="2">
    <source>
        <dbReference type="Proteomes" id="UP000320643"/>
    </source>
</evidence>
<dbReference type="EMBL" id="VJVZ01000009">
    <property type="protein sequence ID" value="TRW23361.1"/>
    <property type="molecule type" value="Genomic_DNA"/>
</dbReference>
<dbReference type="OrthoDB" id="826619at2"/>
<dbReference type="InterPro" id="IPR013783">
    <property type="entry name" value="Ig-like_fold"/>
</dbReference>